<dbReference type="Proteomes" id="UP001152798">
    <property type="component" value="Chromosome 5"/>
</dbReference>
<organism evidence="2 3">
    <name type="scientific">Nezara viridula</name>
    <name type="common">Southern green stink bug</name>
    <name type="synonym">Cimex viridulus</name>
    <dbReference type="NCBI Taxonomy" id="85310"/>
    <lineage>
        <taxon>Eukaryota</taxon>
        <taxon>Metazoa</taxon>
        <taxon>Ecdysozoa</taxon>
        <taxon>Arthropoda</taxon>
        <taxon>Hexapoda</taxon>
        <taxon>Insecta</taxon>
        <taxon>Pterygota</taxon>
        <taxon>Neoptera</taxon>
        <taxon>Paraneoptera</taxon>
        <taxon>Hemiptera</taxon>
        <taxon>Heteroptera</taxon>
        <taxon>Panheteroptera</taxon>
        <taxon>Pentatomomorpha</taxon>
        <taxon>Pentatomoidea</taxon>
        <taxon>Pentatomidae</taxon>
        <taxon>Pentatominae</taxon>
        <taxon>Nezara</taxon>
    </lineage>
</organism>
<keyword evidence="3" id="KW-1185">Reference proteome</keyword>
<evidence type="ECO:0000256" key="1">
    <source>
        <dbReference type="SAM" id="MobiDB-lite"/>
    </source>
</evidence>
<dbReference type="OrthoDB" id="6159439at2759"/>
<dbReference type="AlphaFoldDB" id="A0A9P0MRA3"/>
<feature type="compositionally biased region" description="Pro residues" evidence="1">
    <location>
        <begin position="152"/>
        <end position="163"/>
    </location>
</feature>
<sequence>MIRQFISRHDDVLQVFAKEMRRSRNQGLDGSRGGVALPTPPRSGQSGRGGVAREVTPTSGRPGRDRGLRQKREMSGEVKSTVRVAAPSLHEAPPPKRPGRSPFAIQELLGLAEPPQQEYPRHPSLHTQAMLSASRMAYFNAQAAVAAAFLPQPQPPLHPPPPSGMSYLTLG</sequence>
<accession>A0A9P0MRA3</accession>
<name>A0A9P0MRA3_NEZVI</name>
<dbReference type="EMBL" id="OV725081">
    <property type="protein sequence ID" value="CAH1401755.1"/>
    <property type="molecule type" value="Genomic_DNA"/>
</dbReference>
<feature type="region of interest" description="Disordered" evidence="1">
    <location>
        <begin position="151"/>
        <end position="171"/>
    </location>
</feature>
<gene>
    <name evidence="2" type="ORF">NEZAVI_LOCUS10708</name>
</gene>
<feature type="compositionally biased region" description="Basic and acidic residues" evidence="1">
    <location>
        <begin position="62"/>
        <end position="76"/>
    </location>
</feature>
<evidence type="ECO:0000313" key="2">
    <source>
        <dbReference type="EMBL" id="CAH1401755.1"/>
    </source>
</evidence>
<proteinExistence type="predicted"/>
<reference evidence="2" key="1">
    <citation type="submission" date="2022-01" db="EMBL/GenBank/DDBJ databases">
        <authorList>
            <person name="King R."/>
        </authorList>
    </citation>
    <scope>NUCLEOTIDE SEQUENCE</scope>
</reference>
<protein>
    <submittedName>
        <fullName evidence="2">Uncharacterized protein</fullName>
    </submittedName>
</protein>
<evidence type="ECO:0000313" key="3">
    <source>
        <dbReference type="Proteomes" id="UP001152798"/>
    </source>
</evidence>
<feature type="region of interest" description="Disordered" evidence="1">
    <location>
        <begin position="23"/>
        <end position="102"/>
    </location>
</feature>